<feature type="domain" description="Probable transposase IS891/IS1136/IS1341" evidence="8">
    <location>
        <begin position="165"/>
        <end position="279"/>
    </location>
</feature>
<dbReference type="PANTHER" id="PTHR30405">
    <property type="entry name" value="TRANSPOSASE"/>
    <property type="match status" value="1"/>
</dbReference>
<keyword evidence="7" id="KW-0233">DNA recombination</keyword>
<dbReference type="NCBIfam" id="NF040570">
    <property type="entry name" value="guided_TnpB"/>
    <property type="match status" value="1"/>
</dbReference>
<proteinExistence type="inferred from homology"/>
<feature type="domain" description="Transposase putative helix-turn-helix" evidence="10">
    <location>
        <begin position="1"/>
        <end position="48"/>
    </location>
</feature>
<evidence type="ECO:0000259" key="10">
    <source>
        <dbReference type="Pfam" id="PF12323"/>
    </source>
</evidence>
<dbReference type="Pfam" id="PF01385">
    <property type="entry name" value="OrfB_IS605"/>
    <property type="match status" value="1"/>
</dbReference>
<dbReference type="InterPro" id="IPR051399">
    <property type="entry name" value="RNA-guided_DNA_endo/Transpos"/>
</dbReference>
<organism evidence="11 12">
    <name type="scientific">Thiothrix litoralis</name>
    <dbReference type="NCBI Taxonomy" id="2891210"/>
    <lineage>
        <taxon>Bacteria</taxon>
        <taxon>Pseudomonadati</taxon>
        <taxon>Pseudomonadota</taxon>
        <taxon>Gammaproteobacteria</taxon>
        <taxon>Thiotrichales</taxon>
        <taxon>Thiotrichaceae</taxon>
        <taxon>Thiothrix</taxon>
    </lineage>
</organism>
<evidence type="ECO:0000256" key="6">
    <source>
        <dbReference type="ARBA" id="ARBA00023125"/>
    </source>
</evidence>
<gene>
    <name evidence="11" type="ORF">J9253_01950</name>
</gene>
<name>A0ABX7WYN3_9GAMM</name>
<keyword evidence="12" id="KW-1185">Reference proteome</keyword>
<dbReference type="InterPro" id="IPR010095">
    <property type="entry name" value="Cas12f1-like_TNB"/>
</dbReference>
<reference evidence="11 12" key="1">
    <citation type="submission" date="2021-04" db="EMBL/GenBank/DDBJ databases">
        <title>Genomics, taxonomy and metabolism of representatives of sulfur bacteria of the genus Thiothrix: Thiothrix fructosivorans QT, Thiothrix unzii A1T and three new species, Thiothrix subterranea sp. nov., Thiothrix litoralis sp. nov. and 'Candidatus Thiothrix anitrata' sp. nov.</title>
        <authorList>
            <person name="Ravin N.V."/>
            <person name="Smolyakov D."/>
            <person name="Rudenko T.S."/>
            <person name="Mardanov A.V."/>
            <person name="Beletsky A.V."/>
            <person name="Markov N.D."/>
            <person name="Fomenkov A.I."/>
            <person name="Roberts R.J."/>
            <person name="Karnachuk O.V."/>
            <person name="Novikov A."/>
            <person name="Grabovich M.Y."/>
        </authorList>
    </citation>
    <scope>NUCLEOTIDE SEQUENCE [LARGE SCALE GENOMIC DNA]</scope>
    <source>
        <strain evidence="11 12">AS</strain>
    </source>
</reference>
<dbReference type="EMBL" id="CP072801">
    <property type="protein sequence ID" value="QTR46739.1"/>
    <property type="molecule type" value="Genomic_DNA"/>
</dbReference>
<accession>A0ABX7WYN3</accession>
<evidence type="ECO:0000256" key="4">
    <source>
        <dbReference type="ARBA" id="ARBA00022723"/>
    </source>
</evidence>
<dbReference type="Pfam" id="PF12323">
    <property type="entry name" value="HTH_OrfB_IS605"/>
    <property type="match status" value="1"/>
</dbReference>
<dbReference type="InterPro" id="IPR001959">
    <property type="entry name" value="Transposase"/>
</dbReference>
<dbReference type="Proteomes" id="UP000672039">
    <property type="component" value="Chromosome"/>
</dbReference>
<evidence type="ECO:0000313" key="12">
    <source>
        <dbReference type="Proteomes" id="UP000672039"/>
    </source>
</evidence>
<keyword evidence="6" id="KW-0238">DNA-binding</keyword>
<dbReference type="RefSeq" id="WP_210223063.1">
    <property type="nucleotide sequence ID" value="NZ_CP072801.1"/>
</dbReference>
<evidence type="ECO:0000256" key="1">
    <source>
        <dbReference type="ARBA" id="ARBA00008761"/>
    </source>
</evidence>
<keyword evidence="4" id="KW-0479">Metal-binding</keyword>
<keyword evidence="5" id="KW-0862">Zinc</keyword>
<evidence type="ECO:0000259" key="8">
    <source>
        <dbReference type="Pfam" id="PF01385"/>
    </source>
</evidence>
<sequence>MQRRQAFKYELKPTGEQQRNLRRYAGSCRFVYNKALALQQANHAAGEKFIGYVAMAANLPVWKREAGQTWLKDSPSQALQHALKDLDKAYQNFFAKRADFPRFKRKGSGNNFRYPDPKQIKLDQRNNRLFLPKLGWIRYRNSREVLGELRNVTVSGKGGKWFVSIQTQREVEQPTPTATTSIGIDLGIARFATFSDGSYIAPLNSFKTTQAKLAKYQRRMAHKQKFSNNWKKAKARVQKLHAKIAYTRCDFLHKATNTISQNHAVVFVEDLQVGNMSKSAAGTAENPGKNVAAKSGLNKAILDQGWGEFRRQLDYKTTWNGGMLFAVPPQYTSQTCPGCGHVSADNRQSQAVFACVECGYENNADVVGAINVKERGHRLLACGDGALRLSMKQELAEVSQLSSV</sequence>
<evidence type="ECO:0000256" key="2">
    <source>
        <dbReference type="ARBA" id="ARBA00011044"/>
    </source>
</evidence>
<dbReference type="PANTHER" id="PTHR30405:SF25">
    <property type="entry name" value="RNA-GUIDED DNA ENDONUCLEASE INSQ-RELATED"/>
    <property type="match status" value="1"/>
</dbReference>
<dbReference type="Pfam" id="PF07282">
    <property type="entry name" value="Cas12f1-like_TNB"/>
    <property type="match status" value="1"/>
</dbReference>
<dbReference type="InterPro" id="IPR021027">
    <property type="entry name" value="Transposase_put_HTH"/>
</dbReference>
<evidence type="ECO:0000256" key="5">
    <source>
        <dbReference type="ARBA" id="ARBA00022833"/>
    </source>
</evidence>
<evidence type="ECO:0000259" key="9">
    <source>
        <dbReference type="Pfam" id="PF07282"/>
    </source>
</evidence>
<evidence type="ECO:0000313" key="11">
    <source>
        <dbReference type="EMBL" id="QTR46739.1"/>
    </source>
</evidence>
<feature type="domain" description="Cas12f1-like TNB" evidence="9">
    <location>
        <begin position="306"/>
        <end position="372"/>
    </location>
</feature>
<evidence type="ECO:0000256" key="7">
    <source>
        <dbReference type="ARBA" id="ARBA00023172"/>
    </source>
</evidence>
<comment type="similarity">
    <text evidence="1">In the C-terminal section; belongs to the transposase 35 family.</text>
</comment>
<evidence type="ECO:0000256" key="3">
    <source>
        <dbReference type="ARBA" id="ARBA00022578"/>
    </source>
</evidence>
<comment type="similarity">
    <text evidence="2">In the N-terminal section; belongs to the transposase 2 family.</text>
</comment>
<protein>
    <submittedName>
        <fullName evidence="11">Transposase</fullName>
    </submittedName>
</protein>
<keyword evidence="3" id="KW-0815">Transposition</keyword>